<dbReference type="Proteomes" id="UP001591681">
    <property type="component" value="Unassembled WGS sequence"/>
</dbReference>
<keyword evidence="3" id="KW-0472">Membrane</keyword>
<dbReference type="SUPFAM" id="SSF48726">
    <property type="entry name" value="Immunoglobulin"/>
    <property type="match status" value="1"/>
</dbReference>
<sequence>MEESSSNIDFKLVAPCPAEIHVCPGDDVTLPCRLSIETSVAAMEVRWLKRTDCIYLYKNGRGTDGKGYMDRVSVPTRALERGDVSLRLRHVTHSDSGLYRCQVTHGDRKVEEALWLYVKKIQGK</sequence>
<dbReference type="EMBL" id="JBHFQA010000023">
    <property type="protein sequence ID" value="KAL2078517.1"/>
    <property type="molecule type" value="Genomic_DNA"/>
</dbReference>
<dbReference type="GO" id="GO:1903037">
    <property type="term" value="P:regulation of leukocyte cell-cell adhesion"/>
    <property type="evidence" value="ECO:0007669"/>
    <property type="project" value="UniProtKB-ARBA"/>
</dbReference>
<evidence type="ECO:0000256" key="6">
    <source>
        <dbReference type="ARBA" id="ARBA00023319"/>
    </source>
</evidence>
<dbReference type="GO" id="GO:0050863">
    <property type="term" value="P:regulation of T cell activation"/>
    <property type="evidence" value="ECO:0007669"/>
    <property type="project" value="UniProtKB-ARBA"/>
</dbReference>
<dbReference type="FunFam" id="2.60.40.10:FF:000142">
    <property type="entry name" value="V-set domain-containing T-cell activation inhibitor 1"/>
    <property type="match status" value="1"/>
</dbReference>
<evidence type="ECO:0000313" key="9">
    <source>
        <dbReference type="Proteomes" id="UP001591681"/>
    </source>
</evidence>
<keyword evidence="6" id="KW-0393">Immunoglobulin domain</keyword>
<evidence type="ECO:0000256" key="2">
    <source>
        <dbReference type="ARBA" id="ARBA00022729"/>
    </source>
</evidence>
<dbReference type="PANTHER" id="PTHR24100:SF130">
    <property type="entry name" value="BUTYROPHILIN-LIKE PROTEIN 9"/>
    <property type="match status" value="1"/>
</dbReference>
<comment type="subcellular location">
    <subcellularLocation>
        <location evidence="1">Membrane</location>
    </subcellularLocation>
</comment>
<dbReference type="SMART" id="SM00409">
    <property type="entry name" value="IG"/>
    <property type="match status" value="1"/>
</dbReference>
<evidence type="ECO:0000256" key="4">
    <source>
        <dbReference type="ARBA" id="ARBA00023157"/>
    </source>
</evidence>
<proteinExistence type="predicted"/>
<dbReference type="InterPro" id="IPR003599">
    <property type="entry name" value="Ig_sub"/>
</dbReference>
<dbReference type="PANTHER" id="PTHR24100">
    <property type="entry name" value="BUTYROPHILIN"/>
    <property type="match status" value="1"/>
</dbReference>
<evidence type="ECO:0000256" key="3">
    <source>
        <dbReference type="ARBA" id="ARBA00023136"/>
    </source>
</evidence>
<evidence type="ECO:0000259" key="7">
    <source>
        <dbReference type="PROSITE" id="PS50835"/>
    </source>
</evidence>
<keyword evidence="9" id="KW-1185">Reference proteome</keyword>
<dbReference type="PROSITE" id="PS50835">
    <property type="entry name" value="IG_LIKE"/>
    <property type="match status" value="1"/>
</dbReference>
<dbReference type="InterPro" id="IPR007110">
    <property type="entry name" value="Ig-like_dom"/>
</dbReference>
<keyword evidence="2" id="KW-0732">Signal</keyword>
<name>A0ABD1IU62_9TELE</name>
<dbReference type="InterPro" id="IPR050504">
    <property type="entry name" value="IgSF_BTN/MOG"/>
</dbReference>
<dbReference type="InterPro" id="IPR013783">
    <property type="entry name" value="Ig-like_fold"/>
</dbReference>
<dbReference type="Gene3D" id="2.60.40.10">
    <property type="entry name" value="Immunoglobulins"/>
    <property type="match status" value="1"/>
</dbReference>
<dbReference type="AlphaFoldDB" id="A0ABD1IU62"/>
<gene>
    <name evidence="8" type="ORF">ACEWY4_026202</name>
</gene>
<evidence type="ECO:0000256" key="5">
    <source>
        <dbReference type="ARBA" id="ARBA00023180"/>
    </source>
</evidence>
<feature type="domain" description="Ig-like" evidence="7">
    <location>
        <begin position="15"/>
        <end position="106"/>
    </location>
</feature>
<accession>A0ABD1IU62</accession>
<keyword evidence="4" id="KW-1015">Disulfide bond</keyword>
<evidence type="ECO:0000313" key="8">
    <source>
        <dbReference type="EMBL" id="KAL2078517.1"/>
    </source>
</evidence>
<organism evidence="8 9">
    <name type="scientific">Coilia grayii</name>
    <name type="common">Gray's grenadier anchovy</name>
    <dbReference type="NCBI Taxonomy" id="363190"/>
    <lineage>
        <taxon>Eukaryota</taxon>
        <taxon>Metazoa</taxon>
        <taxon>Chordata</taxon>
        <taxon>Craniata</taxon>
        <taxon>Vertebrata</taxon>
        <taxon>Euteleostomi</taxon>
        <taxon>Actinopterygii</taxon>
        <taxon>Neopterygii</taxon>
        <taxon>Teleostei</taxon>
        <taxon>Clupei</taxon>
        <taxon>Clupeiformes</taxon>
        <taxon>Clupeoidei</taxon>
        <taxon>Engraulidae</taxon>
        <taxon>Coilinae</taxon>
        <taxon>Coilia</taxon>
    </lineage>
</organism>
<reference evidence="8 9" key="1">
    <citation type="submission" date="2024-09" db="EMBL/GenBank/DDBJ databases">
        <title>A chromosome-level genome assembly of Gray's grenadier anchovy, Coilia grayii.</title>
        <authorList>
            <person name="Fu Z."/>
        </authorList>
    </citation>
    <scope>NUCLEOTIDE SEQUENCE [LARGE SCALE GENOMIC DNA]</scope>
    <source>
        <strain evidence="8">G4</strain>
        <tissue evidence="8">Muscle</tissue>
    </source>
</reference>
<comment type="caution">
    <text evidence="8">The sequence shown here is derived from an EMBL/GenBank/DDBJ whole genome shotgun (WGS) entry which is preliminary data.</text>
</comment>
<evidence type="ECO:0000256" key="1">
    <source>
        <dbReference type="ARBA" id="ARBA00004370"/>
    </source>
</evidence>
<dbReference type="InterPro" id="IPR036179">
    <property type="entry name" value="Ig-like_dom_sf"/>
</dbReference>
<dbReference type="GO" id="GO:0016020">
    <property type="term" value="C:membrane"/>
    <property type="evidence" value="ECO:0007669"/>
    <property type="project" value="UniProtKB-SubCell"/>
</dbReference>
<dbReference type="Pfam" id="PF07686">
    <property type="entry name" value="V-set"/>
    <property type="match status" value="1"/>
</dbReference>
<dbReference type="InterPro" id="IPR013106">
    <property type="entry name" value="Ig_V-set"/>
</dbReference>
<dbReference type="SMART" id="SM00406">
    <property type="entry name" value="IGv"/>
    <property type="match status" value="1"/>
</dbReference>
<protein>
    <recommendedName>
        <fullName evidence="7">Ig-like domain-containing protein</fullName>
    </recommendedName>
</protein>
<keyword evidence="5" id="KW-0325">Glycoprotein</keyword>